<evidence type="ECO:0000313" key="2">
    <source>
        <dbReference type="EMBL" id="CAD9224182.1"/>
    </source>
</evidence>
<protein>
    <submittedName>
        <fullName evidence="2">Uncharacterized protein</fullName>
    </submittedName>
</protein>
<dbReference type="AlphaFoldDB" id="A0A7S1T6A7"/>
<accession>A0A7S1T6A7</accession>
<name>A0A7S1T6A7_9RHOD</name>
<proteinExistence type="predicted"/>
<dbReference type="InterPro" id="IPR027417">
    <property type="entry name" value="P-loop_NTPase"/>
</dbReference>
<keyword evidence="1" id="KW-0812">Transmembrane</keyword>
<reference evidence="2" key="1">
    <citation type="submission" date="2021-01" db="EMBL/GenBank/DDBJ databases">
        <authorList>
            <person name="Corre E."/>
            <person name="Pelletier E."/>
            <person name="Niang G."/>
            <person name="Scheremetjew M."/>
            <person name="Finn R."/>
            <person name="Kale V."/>
            <person name="Holt S."/>
            <person name="Cochrane G."/>
            <person name="Meng A."/>
            <person name="Brown T."/>
            <person name="Cohen L."/>
        </authorList>
    </citation>
    <scope>NUCLEOTIDE SEQUENCE</scope>
    <source>
        <strain evidence="2">SAG 36.94</strain>
    </source>
</reference>
<dbReference type="EMBL" id="HBGH01001733">
    <property type="protein sequence ID" value="CAD9224182.1"/>
    <property type="molecule type" value="Transcribed_RNA"/>
</dbReference>
<organism evidence="2">
    <name type="scientific">Compsopogon caeruleus</name>
    <dbReference type="NCBI Taxonomy" id="31354"/>
    <lineage>
        <taxon>Eukaryota</taxon>
        <taxon>Rhodophyta</taxon>
        <taxon>Compsopogonophyceae</taxon>
        <taxon>Compsopogonales</taxon>
        <taxon>Compsopogonaceae</taxon>
        <taxon>Compsopogon</taxon>
    </lineage>
</organism>
<keyword evidence="1" id="KW-1133">Transmembrane helix</keyword>
<sequence length="378" mass="43187">MSEKDFVEKQRVKESATMLRGKRISYLSIMLWGATALVMLGWRERLCIREIHESTWVDNAPLSFEMSGQSRLEETRREEGPSTVALVGFNGMEGSSWMMDALAFTQKLSTDGKICVMGYEPLEGPKPGNWSAVTEGRKMFYEEFTNMENDSPESFQGWVNRLNAILTSHGFNKLWPKCDFRSRVFIFKTRIGYHFNSVTGDLTAEESVWLENFREKFQARQGKIIQLSRHNVLARGATHVLGQFLLKDAKNEEERQAILRRFSSVEISPASVVGNASLANAATWRLSNFLQTLGVPTLLMTYENLLRNFEQEMSIFLRFLDVPIDYDVKLLANPGTFEKVSPDRLCKKVKDYKALCEYVRTTQFAGLLDDPCDTSCEP</sequence>
<keyword evidence="1" id="KW-0472">Membrane</keyword>
<feature type="transmembrane region" description="Helical" evidence="1">
    <location>
        <begin position="24"/>
        <end position="42"/>
    </location>
</feature>
<dbReference type="Gene3D" id="3.40.50.300">
    <property type="entry name" value="P-loop containing nucleotide triphosphate hydrolases"/>
    <property type="match status" value="1"/>
</dbReference>
<gene>
    <name evidence="2" type="ORF">CCAE0312_LOCUS898</name>
</gene>
<evidence type="ECO:0000256" key="1">
    <source>
        <dbReference type="SAM" id="Phobius"/>
    </source>
</evidence>